<dbReference type="RefSeq" id="WP_019225585.1">
    <property type="nucleotide sequence ID" value="NZ_CP046996.1"/>
</dbReference>
<sequence length="172" mass="18244">MEIMKTVAELMALSAVTAPKAKGQDYINVKVITESSVLTYLADEMSKCSEENGKKFFNRDAANIRNSQALVLLSLKNAKHAGLNCGACGHPNCAMLEAVAQGPEFNGPLCPWRLIDLGIALGSAVKTAGTLNADNRIMYSAGAVAKKIGLIEGDIAVAIPLNASSKNIYFDR</sequence>
<protein>
    <recommendedName>
        <fullName evidence="1">DUF2148 domain-containing protein</fullName>
    </recommendedName>
</protein>
<dbReference type="PANTHER" id="PTHR40101">
    <property type="entry name" value="CONSERVED PROTEIN"/>
    <property type="match status" value="1"/>
</dbReference>
<dbReference type="Pfam" id="PF09918">
    <property type="entry name" value="DUF2148"/>
    <property type="match status" value="1"/>
</dbReference>
<gene>
    <name evidence="2" type="ORF">GQ588_06920</name>
</gene>
<proteinExistence type="predicted"/>
<reference evidence="2 3" key="1">
    <citation type="submission" date="2019-12" db="EMBL/GenBank/DDBJ databases">
        <title>Sequence classification of anaerobic respiratory reductive dehalogenases: First we see many, then we see few.</title>
        <authorList>
            <person name="Molenda O."/>
            <person name="Puentes Jacome L.A."/>
            <person name="Cao X."/>
            <person name="Nesbo C.L."/>
            <person name="Tang S."/>
            <person name="Morson N."/>
            <person name="Patron J."/>
            <person name="Lomheim L."/>
            <person name="Wishart D.S."/>
            <person name="Edwards E.A."/>
        </authorList>
    </citation>
    <scope>NUCLEOTIDE SEQUENCE [LARGE SCALE GENOMIC DNA]</scope>
    <source>
        <strain evidence="2 3">12DCA</strain>
    </source>
</reference>
<dbReference type="PANTHER" id="PTHR40101:SF1">
    <property type="entry name" value="4FE-4S DOMAIN-CONTAINING PROTEIN"/>
    <property type="match status" value="1"/>
</dbReference>
<evidence type="ECO:0000313" key="3">
    <source>
        <dbReference type="Proteomes" id="UP000430508"/>
    </source>
</evidence>
<accession>A0A857DGG6</accession>
<dbReference type="InterPro" id="IPR019224">
    <property type="entry name" value="DUF2148"/>
</dbReference>
<dbReference type="Proteomes" id="UP000430508">
    <property type="component" value="Chromosome"/>
</dbReference>
<organism evidence="2 3">
    <name type="scientific">Dehalobacter restrictus</name>
    <dbReference type="NCBI Taxonomy" id="55583"/>
    <lineage>
        <taxon>Bacteria</taxon>
        <taxon>Bacillati</taxon>
        <taxon>Bacillota</taxon>
        <taxon>Clostridia</taxon>
        <taxon>Eubacteriales</taxon>
        <taxon>Desulfitobacteriaceae</taxon>
        <taxon>Dehalobacter</taxon>
    </lineage>
</organism>
<dbReference type="EMBL" id="CP046996">
    <property type="protein sequence ID" value="QHA00384.1"/>
    <property type="molecule type" value="Genomic_DNA"/>
</dbReference>
<feature type="domain" description="DUF2148" evidence="1">
    <location>
        <begin position="107"/>
        <end position="172"/>
    </location>
</feature>
<name>A0A857DGG6_9FIRM</name>
<evidence type="ECO:0000313" key="2">
    <source>
        <dbReference type="EMBL" id="QHA00384.1"/>
    </source>
</evidence>
<dbReference type="AlphaFoldDB" id="A0A857DGG6"/>
<evidence type="ECO:0000259" key="1">
    <source>
        <dbReference type="Pfam" id="PF09918"/>
    </source>
</evidence>